<keyword evidence="3" id="KW-0812">Transmembrane</keyword>
<keyword evidence="2" id="KW-0677">Repeat</keyword>
<dbReference type="Gene3D" id="3.80.10.10">
    <property type="entry name" value="Ribonuclease Inhibitor"/>
    <property type="match status" value="3"/>
</dbReference>
<evidence type="ECO:0000313" key="6">
    <source>
        <dbReference type="EMBL" id="MBD0778973.1"/>
    </source>
</evidence>
<feature type="domain" description="DUF5018" evidence="4">
    <location>
        <begin position="39"/>
        <end position="133"/>
    </location>
</feature>
<dbReference type="SUPFAM" id="SSF52075">
    <property type="entry name" value="Outer arm dynein light chain 1"/>
    <property type="match status" value="1"/>
</dbReference>
<dbReference type="Gene3D" id="2.60.40.2340">
    <property type="match status" value="1"/>
</dbReference>
<dbReference type="Proteomes" id="UP001166021">
    <property type="component" value="Unassembled WGS sequence"/>
</dbReference>
<reference evidence="6" key="1">
    <citation type="submission" date="2020-05" db="EMBL/GenBank/DDBJ databases">
        <title>The draft genome sequence of Maribacter sp. ANRC-HE7.</title>
        <authorList>
            <person name="Mu L."/>
        </authorList>
    </citation>
    <scope>NUCLEOTIDE SEQUENCE</scope>
    <source>
        <strain evidence="6">ANRC-HE7</strain>
    </source>
</reference>
<dbReference type="RefSeq" id="WP_188244439.1">
    <property type="nucleotide sequence ID" value="NZ_JABTCF010000009.1"/>
</dbReference>
<keyword evidence="1" id="KW-0433">Leucine-rich repeat</keyword>
<dbReference type="InterPro" id="IPR055414">
    <property type="entry name" value="LRR_R13L4/SHOC2-like"/>
</dbReference>
<organism evidence="6 7">
    <name type="scientific">Maribacter aquimaris</name>
    <dbReference type="NCBI Taxonomy" id="2737171"/>
    <lineage>
        <taxon>Bacteria</taxon>
        <taxon>Pseudomonadati</taxon>
        <taxon>Bacteroidota</taxon>
        <taxon>Flavobacteriia</taxon>
        <taxon>Flavobacteriales</taxon>
        <taxon>Flavobacteriaceae</taxon>
        <taxon>Maribacter</taxon>
    </lineage>
</organism>
<dbReference type="PANTHER" id="PTHR48051">
    <property type="match status" value="1"/>
</dbReference>
<evidence type="ECO:0000313" key="7">
    <source>
        <dbReference type="Proteomes" id="UP001166021"/>
    </source>
</evidence>
<dbReference type="Pfam" id="PF00560">
    <property type="entry name" value="LRR_1"/>
    <property type="match status" value="2"/>
</dbReference>
<dbReference type="InterPro" id="IPR032186">
    <property type="entry name" value="DUF5018"/>
</dbReference>
<proteinExistence type="predicted"/>
<evidence type="ECO:0000256" key="3">
    <source>
        <dbReference type="SAM" id="Phobius"/>
    </source>
</evidence>
<dbReference type="SMART" id="SM00364">
    <property type="entry name" value="LRR_BAC"/>
    <property type="match status" value="7"/>
</dbReference>
<evidence type="ECO:0000256" key="2">
    <source>
        <dbReference type="ARBA" id="ARBA00022737"/>
    </source>
</evidence>
<dbReference type="InterPro" id="IPR003591">
    <property type="entry name" value="Leu-rich_rpt_typical-subtyp"/>
</dbReference>
<keyword evidence="3" id="KW-1133">Transmembrane helix</keyword>
<dbReference type="Pfam" id="PF23598">
    <property type="entry name" value="LRR_14"/>
    <property type="match status" value="1"/>
</dbReference>
<dbReference type="SUPFAM" id="SSF52058">
    <property type="entry name" value="L domain-like"/>
    <property type="match status" value="1"/>
</dbReference>
<evidence type="ECO:0000256" key="1">
    <source>
        <dbReference type="ARBA" id="ARBA00022614"/>
    </source>
</evidence>
<dbReference type="PANTHER" id="PTHR48051:SF1">
    <property type="entry name" value="RAS SUPPRESSOR PROTEIN 1"/>
    <property type="match status" value="1"/>
</dbReference>
<dbReference type="SMART" id="SM00365">
    <property type="entry name" value="LRR_SD22"/>
    <property type="match status" value="5"/>
</dbReference>
<dbReference type="PROSITE" id="PS51450">
    <property type="entry name" value="LRR"/>
    <property type="match status" value="7"/>
</dbReference>
<dbReference type="SMART" id="SM00369">
    <property type="entry name" value="LRR_TYP"/>
    <property type="match status" value="12"/>
</dbReference>
<dbReference type="EMBL" id="JABTCF010000009">
    <property type="protein sequence ID" value="MBD0778973.1"/>
    <property type="molecule type" value="Genomic_DNA"/>
</dbReference>
<name>A0ABR7V2C5_9FLAO</name>
<keyword evidence="3" id="KW-0472">Membrane</keyword>
<gene>
    <name evidence="6" type="ORF">HPE56_14325</name>
</gene>
<evidence type="ECO:0000259" key="4">
    <source>
        <dbReference type="Pfam" id="PF16410"/>
    </source>
</evidence>
<comment type="caution">
    <text evidence="6">The sequence shown here is derived from an EMBL/GenBank/DDBJ whole genome shotgun (WGS) entry which is preliminary data.</text>
</comment>
<feature type="domain" description="Disease resistance R13L4/SHOC-2-like LRR" evidence="5">
    <location>
        <begin position="179"/>
        <end position="245"/>
    </location>
</feature>
<feature type="transmembrane region" description="Helical" evidence="3">
    <location>
        <begin position="12"/>
        <end position="28"/>
    </location>
</feature>
<dbReference type="Pfam" id="PF13855">
    <property type="entry name" value="LRR_8"/>
    <property type="match status" value="1"/>
</dbReference>
<keyword evidence="7" id="KW-1185">Reference proteome</keyword>
<dbReference type="Pfam" id="PF16410">
    <property type="entry name" value="DUF5018"/>
    <property type="match status" value="1"/>
</dbReference>
<protein>
    <submittedName>
        <fullName evidence="6">Leucine-rich repeat domain-containing protein</fullName>
    </submittedName>
</protein>
<evidence type="ECO:0000259" key="5">
    <source>
        <dbReference type="Pfam" id="PF23598"/>
    </source>
</evidence>
<dbReference type="InterPro" id="IPR032675">
    <property type="entry name" value="LRR_dom_sf"/>
</dbReference>
<dbReference type="InterPro" id="IPR050216">
    <property type="entry name" value="LRR_domain-containing"/>
</dbReference>
<dbReference type="PROSITE" id="PS51257">
    <property type="entry name" value="PROKAR_LIPOPROTEIN"/>
    <property type="match status" value="1"/>
</dbReference>
<sequence length="567" mass="62043">MKTIQTGFKVNIEVIIIILLFLMIGLTGCSKDDDSGSKEIAKSSEKQITSFVFRSANTFFQTDLVATIDKENKTVDVTVPPDADVSSLLPEIKISKGATIDKTTAQNFTQPVIYVVTAEDGSTATYTITVHFPLTQRQILQAILDVNPGNTISWDLLNTDDLNDLDGVVTNTEDKITRLTLGELGITALPKEIGLLTELTYLYLGESELRELPSEIGQLTNLEELHLHDNFITSLPKEIGNLSSLLFLGLDGNTLTTLPDEINKLKNLEILYLGGNRLTAIPPSMGEMVNLKQLTLSSNLLTELPVEICSLVNLTVLDLSINDIISVPQEIEQLVHLERFFLTGNELTTIPKELGKLVHLEILSLNNNQLTSVPPEIGFLINLNILRLSENNITALPLSVYYIKNFHNPTMTITHDLVQLGNDTPLDALIGIYTANPGNTLGWSVDHYPEVTFHDNGNPKTITMNNKNLTRIPENINRINSLETLDANSNNLESLPPSLGSLETLAVLTLASNQLNTVPPELGQLTNLALLSLTNNPISSIPQEVCDQQISNGGILTILTDPGKGCD</sequence>
<dbReference type="InterPro" id="IPR001611">
    <property type="entry name" value="Leu-rich_rpt"/>
</dbReference>
<accession>A0ABR7V2C5</accession>